<evidence type="ECO:0000313" key="3">
    <source>
        <dbReference type="WBParaSite" id="HPBE_0000799001-mRNA-1"/>
    </source>
</evidence>
<accession>A0A183FL86</accession>
<proteinExistence type="predicted"/>
<dbReference type="Proteomes" id="UP000050761">
    <property type="component" value="Unassembled WGS sequence"/>
</dbReference>
<accession>A0A3P7YRA3</accession>
<evidence type="ECO:0000313" key="1">
    <source>
        <dbReference type="EMBL" id="VDO74437.1"/>
    </source>
</evidence>
<reference evidence="1 2" key="1">
    <citation type="submission" date="2018-11" db="EMBL/GenBank/DDBJ databases">
        <authorList>
            <consortium name="Pathogen Informatics"/>
        </authorList>
    </citation>
    <scope>NUCLEOTIDE SEQUENCE [LARGE SCALE GENOMIC DNA]</scope>
</reference>
<keyword evidence="2" id="KW-1185">Reference proteome</keyword>
<protein>
    <submittedName>
        <fullName evidence="1 3">Uncharacterized protein</fullName>
    </submittedName>
</protein>
<dbReference type="EMBL" id="UZAH01026025">
    <property type="protein sequence ID" value="VDO74437.1"/>
    <property type="molecule type" value="Genomic_DNA"/>
</dbReference>
<reference evidence="3" key="2">
    <citation type="submission" date="2019-09" db="UniProtKB">
        <authorList>
            <consortium name="WormBaseParasite"/>
        </authorList>
    </citation>
    <scope>IDENTIFICATION</scope>
</reference>
<organism evidence="2 3">
    <name type="scientific">Heligmosomoides polygyrus</name>
    <name type="common">Parasitic roundworm</name>
    <dbReference type="NCBI Taxonomy" id="6339"/>
    <lineage>
        <taxon>Eukaryota</taxon>
        <taxon>Metazoa</taxon>
        <taxon>Ecdysozoa</taxon>
        <taxon>Nematoda</taxon>
        <taxon>Chromadorea</taxon>
        <taxon>Rhabditida</taxon>
        <taxon>Rhabditina</taxon>
        <taxon>Rhabditomorpha</taxon>
        <taxon>Strongyloidea</taxon>
        <taxon>Heligmosomidae</taxon>
        <taxon>Heligmosomoides</taxon>
    </lineage>
</organism>
<name>A0A183FL86_HELPZ</name>
<sequence>MFDEVVGSSARLQPSRRQQVIFKYSNIRAADDPRRGGGQWPWVRSCCSGRRRLVERRSRSKPANIAGHANTVVGRVISRRDIDPTNTVRL</sequence>
<evidence type="ECO:0000313" key="2">
    <source>
        <dbReference type="Proteomes" id="UP000050761"/>
    </source>
</evidence>
<gene>
    <name evidence="1" type="ORF">HPBE_LOCUS7991</name>
</gene>
<dbReference type="WBParaSite" id="HPBE_0000799001-mRNA-1">
    <property type="protein sequence ID" value="HPBE_0000799001-mRNA-1"/>
    <property type="gene ID" value="HPBE_0000799001"/>
</dbReference>
<dbReference type="AlphaFoldDB" id="A0A183FL86"/>